<dbReference type="OrthoDB" id="9808778at2"/>
<sequence length="335" mass="35557">MTPRLKWTIVVVAAIVLLGGSLAYAISAFLRFQAVASTAGERSGPPLTAIEPGQIVFRSTDPGTEYGHVASVPIGAPGAARAVAELTCDRVDASAALVSCLRTQRGIVTRFEWQVLDERFDARWEAPLPGVPSRTRVADDSSYWASTAFVTGHTYATVGFSTATVIVGADGTEYGNLEDFAFTVNGDSVTSVDRNFWGVTFVPGTDGFFATAAAGGRTWLVRGDLGDRTLVAIHDAVECPSLSPDGERIAFKKPVGEAPTKTWTIAVLDLATGEEVVLPESRNVDDQVEWLDDETIVYGLPRAAAGDSDVWAIAADGGGEPELLIEHAWSPSVVR</sequence>
<organism evidence="1 2">
    <name type="scientific">Agromyces cerinus subsp. cerinus</name>
    <dbReference type="NCBI Taxonomy" id="232089"/>
    <lineage>
        <taxon>Bacteria</taxon>
        <taxon>Bacillati</taxon>
        <taxon>Actinomycetota</taxon>
        <taxon>Actinomycetes</taxon>
        <taxon>Micrococcales</taxon>
        <taxon>Microbacteriaceae</taxon>
        <taxon>Agromyces</taxon>
    </lineage>
</organism>
<name>A0A1N6F5L4_9MICO</name>
<keyword evidence="2" id="KW-1185">Reference proteome</keyword>
<evidence type="ECO:0000313" key="2">
    <source>
        <dbReference type="Proteomes" id="UP000184699"/>
    </source>
</evidence>
<dbReference type="RefSeq" id="WP_074259947.1">
    <property type="nucleotide sequence ID" value="NZ_FSRJ01000002.1"/>
</dbReference>
<protein>
    <recommendedName>
        <fullName evidence="3">WD40-like Beta Propeller Repeat</fullName>
    </recommendedName>
</protein>
<gene>
    <name evidence="1" type="ORF">SAMN05443544_1767</name>
</gene>
<dbReference type="STRING" id="232089.SAMN05443544_1767"/>
<evidence type="ECO:0008006" key="3">
    <source>
        <dbReference type="Google" id="ProtNLM"/>
    </source>
</evidence>
<accession>A0A1N6F5L4</accession>
<reference evidence="2" key="1">
    <citation type="submission" date="2016-11" db="EMBL/GenBank/DDBJ databases">
        <authorList>
            <person name="Varghese N."/>
            <person name="Submissions S."/>
        </authorList>
    </citation>
    <scope>NUCLEOTIDE SEQUENCE [LARGE SCALE GENOMIC DNA]</scope>
    <source>
        <strain evidence="2">DSM 8595</strain>
    </source>
</reference>
<dbReference type="SUPFAM" id="SSF82171">
    <property type="entry name" value="DPP6 N-terminal domain-like"/>
    <property type="match status" value="1"/>
</dbReference>
<dbReference type="AlphaFoldDB" id="A0A1N6F5L4"/>
<evidence type="ECO:0000313" key="1">
    <source>
        <dbReference type="EMBL" id="SIN90582.1"/>
    </source>
</evidence>
<dbReference type="Gene3D" id="2.120.10.30">
    <property type="entry name" value="TolB, C-terminal domain"/>
    <property type="match status" value="1"/>
</dbReference>
<proteinExistence type="predicted"/>
<dbReference type="InterPro" id="IPR011042">
    <property type="entry name" value="6-blade_b-propeller_TolB-like"/>
</dbReference>
<dbReference type="EMBL" id="FSRJ01000002">
    <property type="protein sequence ID" value="SIN90582.1"/>
    <property type="molecule type" value="Genomic_DNA"/>
</dbReference>
<dbReference type="Proteomes" id="UP000184699">
    <property type="component" value="Unassembled WGS sequence"/>
</dbReference>